<dbReference type="CDD" id="cd00303">
    <property type="entry name" value="retropepsin_like"/>
    <property type="match status" value="1"/>
</dbReference>
<dbReference type="Gene3D" id="4.10.60.10">
    <property type="entry name" value="Zinc finger, CCHC-type"/>
    <property type="match status" value="1"/>
</dbReference>
<comment type="caution">
    <text evidence="4">The sequence shown here is derived from an EMBL/GenBank/DDBJ whole genome shotgun (WGS) entry which is preliminary data.</text>
</comment>
<dbReference type="Pfam" id="PF03732">
    <property type="entry name" value="Retrotrans_gag"/>
    <property type="match status" value="1"/>
</dbReference>
<reference evidence="4 5" key="1">
    <citation type="journal article" date="2021" name="Comput. Struct. Biotechnol. J.">
        <title>De novo genome assembly of the potent medicinal plant Rehmannia glutinosa using nanopore technology.</title>
        <authorList>
            <person name="Ma L."/>
            <person name="Dong C."/>
            <person name="Song C."/>
            <person name="Wang X."/>
            <person name="Zheng X."/>
            <person name="Niu Y."/>
            <person name="Chen S."/>
            <person name="Feng W."/>
        </authorList>
    </citation>
    <scope>NUCLEOTIDE SEQUENCE [LARGE SCALE GENOMIC DNA]</scope>
    <source>
        <strain evidence="4">DH-2019</strain>
    </source>
</reference>
<keyword evidence="1" id="KW-0479">Metal-binding</keyword>
<sequence length="492" mass="56295">MIANLQRQLQSHQSEINELRANNNGRETHDEPTPITPQHQERVAEAPTIHATVRSISQEPLLVRWKRVKPTDFEGSSDPLVAQAWLKTIEATLKLMGFTEIEQVLCASYCLTMEARVWWEGIEQSRDVNRMTWADFLKEFNEKFFHMNITRKHYDEFEGLRQGYMTVIEVVTKFDQLARLCPGMVRDEEERVRRLIKVLRPEIAVIVDGASPPNTQAELVKGALRAEYHLQKNKKYQPPQNQSNNETDSQSKAQGNNNNNQNWRNNKRKGNFQNQKDQGSRKEVKGPQQYNNNKIILPCNKCGKKHLGKCRWGTNKCYSCGREGHISKDCPTNINTQNQRKTPIAQLHNMQTTLEGPLITQGRLEAAPANARIYTITKEEAAAETSNVVTSQILLLTKIAYVLFDTGATHSFVSSSFAEKIARILKPLTQTFATILPYGEVMISTHYLSSIPLMILDKEFLHIQAGQEKSQLLSKIKEEEVMTENVRKWPPM</sequence>
<protein>
    <recommendedName>
        <fullName evidence="3">CCHC-type domain-containing protein</fullName>
    </recommendedName>
</protein>
<feature type="compositionally biased region" description="Low complexity" evidence="2">
    <location>
        <begin position="254"/>
        <end position="264"/>
    </location>
</feature>
<organism evidence="4 5">
    <name type="scientific">Rehmannia glutinosa</name>
    <name type="common">Chinese foxglove</name>
    <dbReference type="NCBI Taxonomy" id="99300"/>
    <lineage>
        <taxon>Eukaryota</taxon>
        <taxon>Viridiplantae</taxon>
        <taxon>Streptophyta</taxon>
        <taxon>Embryophyta</taxon>
        <taxon>Tracheophyta</taxon>
        <taxon>Spermatophyta</taxon>
        <taxon>Magnoliopsida</taxon>
        <taxon>eudicotyledons</taxon>
        <taxon>Gunneridae</taxon>
        <taxon>Pentapetalae</taxon>
        <taxon>asterids</taxon>
        <taxon>lamiids</taxon>
        <taxon>Lamiales</taxon>
        <taxon>Orobanchaceae</taxon>
        <taxon>Rehmannieae</taxon>
        <taxon>Rehmannia</taxon>
    </lineage>
</organism>
<dbReference type="InterPro" id="IPR005162">
    <property type="entry name" value="Retrotrans_gag_dom"/>
</dbReference>
<evidence type="ECO:0000259" key="3">
    <source>
        <dbReference type="PROSITE" id="PS50158"/>
    </source>
</evidence>
<dbReference type="Pfam" id="PF08284">
    <property type="entry name" value="RVP_2"/>
    <property type="match status" value="1"/>
</dbReference>
<accession>A0ABR0X322</accession>
<dbReference type="SMART" id="SM00343">
    <property type="entry name" value="ZnF_C2HC"/>
    <property type="match status" value="1"/>
</dbReference>
<evidence type="ECO:0000313" key="5">
    <source>
        <dbReference type="Proteomes" id="UP001318860"/>
    </source>
</evidence>
<keyword evidence="1" id="KW-0863">Zinc-finger</keyword>
<feature type="region of interest" description="Disordered" evidence="2">
    <location>
        <begin position="21"/>
        <end position="40"/>
    </location>
</feature>
<dbReference type="InterPro" id="IPR032567">
    <property type="entry name" value="RTL1-rel"/>
</dbReference>
<name>A0ABR0X322_REHGL</name>
<dbReference type="Proteomes" id="UP001318860">
    <property type="component" value="Unassembled WGS sequence"/>
</dbReference>
<evidence type="ECO:0000256" key="2">
    <source>
        <dbReference type="SAM" id="MobiDB-lite"/>
    </source>
</evidence>
<feature type="compositionally biased region" description="Low complexity" evidence="2">
    <location>
        <begin position="236"/>
        <end position="245"/>
    </location>
</feature>
<feature type="region of interest" description="Disordered" evidence="2">
    <location>
        <begin position="233"/>
        <end position="289"/>
    </location>
</feature>
<dbReference type="PROSITE" id="PS50158">
    <property type="entry name" value="ZF_CCHC"/>
    <property type="match status" value="1"/>
</dbReference>
<dbReference type="InterPro" id="IPR001878">
    <property type="entry name" value="Znf_CCHC"/>
</dbReference>
<proteinExistence type="predicted"/>
<dbReference type="Pfam" id="PF00098">
    <property type="entry name" value="zf-CCHC"/>
    <property type="match status" value="1"/>
</dbReference>
<feature type="domain" description="CCHC-type" evidence="3">
    <location>
        <begin position="316"/>
        <end position="331"/>
    </location>
</feature>
<dbReference type="PROSITE" id="PS00141">
    <property type="entry name" value="ASP_PROTEASE"/>
    <property type="match status" value="1"/>
</dbReference>
<keyword evidence="5" id="KW-1185">Reference proteome</keyword>
<gene>
    <name evidence="4" type="ORF">DH2020_012499</name>
</gene>
<evidence type="ECO:0000256" key="1">
    <source>
        <dbReference type="PROSITE-ProRule" id="PRU00047"/>
    </source>
</evidence>
<keyword evidence="1" id="KW-0862">Zinc</keyword>
<dbReference type="PANTHER" id="PTHR15503:SF42">
    <property type="entry name" value="ZINC FINGER, CCHC-TYPE, RETROTRANSPOSON GAG DOMAIN, ASPARTIC PEPTIDASE DOMAIN PROTEIN-RELATED"/>
    <property type="match status" value="1"/>
</dbReference>
<dbReference type="InterPro" id="IPR001969">
    <property type="entry name" value="Aspartic_peptidase_AS"/>
</dbReference>
<dbReference type="PANTHER" id="PTHR15503">
    <property type="entry name" value="LDOC1 RELATED"/>
    <property type="match status" value="1"/>
</dbReference>
<evidence type="ECO:0000313" key="4">
    <source>
        <dbReference type="EMBL" id="KAK6152860.1"/>
    </source>
</evidence>
<dbReference type="EMBL" id="JABTTQ020000006">
    <property type="protein sequence ID" value="KAK6152860.1"/>
    <property type="molecule type" value="Genomic_DNA"/>
</dbReference>